<dbReference type="PRINTS" id="PR00364">
    <property type="entry name" value="DISEASERSIST"/>
</dbReference>
<proteinExistence type="predicted"/>
<dbReference type="GO" id="GO:0043531">
    <property type="term" value="F:ADP binding"/>
    <property type="evidence" value="ECO:0007669"/>
    <property type="project" value="InterPro"/>
</dbReference>
<feature type="domain" description="Anaphase-promoting complex subunit 5" evidence="4">
    <location>
        <begin position="534"/>
        <end position="605"/>
    </location>
</feature>
<dbReference type="PANTHER" id="PTHR10098:SF108">
    <property type="entry name" value="TETRATRICOPEPTIDE REPEAT PROTEIN 28"/>
    <property type="match status" value="1"/>
</dbReference>
<name>A0A8J4DT35_9ACTN</name>
<dbReference type="Gene3D" id="1.25.40.10">
    <property type="entry name" value="Tetratricopeptide repeat domain"/>
    <property type="match status" value="2"/>
</dbReference>
<feature type="repeat" description="TPR" evidence="1">
    <location>
        <begin position="687"/>
        <end position="720"/>
    </location>
</feature>
<organism evidence="5 6">
    <name type="scientific">Virgisporangium aliadipatigenens</name>
    <dbReference type="NCBI Taxonomy" id="741659"/>
    <lineage>
        <taxon>Bacteria</taxon>
        <taxon>Bacillati</taxon>
        <taxon>Actinomycetota</taxon>
        <taxon>Actinomycetes</taxon>
        <taxon>Micromonosporales</taxon>
        <taxon>Micromonosporaceae</taxon>
        <taxon>Virgisporangium</taxon>
    </lineage>
</organism>
<dbReference type="Pfam" id="PF13424">
    <property type="entry name" value="TPR_12"/>
    <property type="match status" value="2"/>
</dbReference>
<evidence type="ECO:0000259" key="4">
    <source>
        <dbReference type="Pfam" id="PF12862"/>
    </source>
</evidence>
<evidence type="ECO:0000313" key="6">
    <source>
        <dbReference type="Proteomes" id="UP000619260"/>
    </source>
</evidence>
<feature type="compositionally biased region" description="Pro residues" evidence="2">
    <location>
        <begin position="483"/>
        <end position="495"/>
    </location>
</feature>
<dbReference type="Pfam" id="PF00931">
    <property type="entry name" value="NB-ARC"/>
    <property type="match status" value="1"/>
</dbReference>
<dbReference type="Proteomes" id="UP000619260">
    <property type="component" value="Unassembled WGS sequence"/>
</dbReference>
<accession>A0A8J4DT35</accession>
<dbReference type="InterPro" id="IPR002182">
    <property type="entry name" value="NB-ARC"/>
</dbReference>
<sequence>MSGTPPRPASDPADPGQARTLDDLIEMLRLLKLWAGDPSYGTITTRINAAWTAAGRPASELTKRTTVADCFRPGRRRLNHDLFLAIVEVLHPDKGYLAQWRQALRVVGEGRNAVSQVRVLDALPPDVADFTGRAFELDRLHRLARDASAVVVSALAGMAGVGKTQLAVHAGHLLLRAEVYDRVLFVNLRGFHSDETQPPADPSAALEGFLRVLGVPGQQIPHELEARAAMFQEQLTGTRTLVVLDDAADADQVRPLVPAVSGCLALITSRRELAELPTATRLTVNVFSPSEAVSFLNRAVPDAVVGTDADAVERIALRCGYLPLALSLIVGRIRSTPHWTLSDHAERLDECHRDRRLDSGVELALHLSYRDLPEAEKRLLRLVALHPGQDFDVYAAAAVADTDLETTRVAIDHLCDNHLIQRGAPDRYTLHDLVRAYAVGRAGDEDAPKRRRAATERLLDHYLAVSARAMDLLHPAEAHRRPTVPPPTTPAPPLDSPDAALEWLNTERPILVSVVAHAAAHGWPTHTVMLSRVLFNYLDGVHRSDAHTVHTYACDAARRIGDPVGYAHALTNLATAQRQLGGFDPAIERYGEALTLFRQAGDLAGQARVLGLLGLIEERRGAYQAATEHYRLALEMFERAGDSLGEANALNSLGMVQARLGRHTQAVALYRQALEIYRQIGDRVGEANALNVLGEVSVHLGRPEQAVDYLRQALTLSRQVGDRYGEASTLDTLGILHAELGQLVEATEQYQQALAILRDIGEPHGEAHVLNSLGDTARAGGQFSTALAHYTAAHAIAEDIGARYQQARAQAGLGHVHQGRGELSDAYRHFQAALEHYEAVGTPEAEEIRAYLVEEFRPTT</sequence>
<comment type="caution">
    <text evidence="5">The sequence shown here is derived from an EMBL/GenBank/DDBJ whole genome shotgun (WGS) entry which is preliminary data.</text>
</comment>
<evidence type="ECO:0000256" key="1">
    <source>
        <dbReference type="PROSITE-ProRule" id="PRU00339"/>
    </source>
</evidence>
<reference evidence="5" key="1">
    <citation type="submission" date="2021-01" db="EMBL/GenBank/DDBJ databases">
        <title>Whole genome shotgun sequence of Virgisporangium aliadipatigenens NBRC 105644.</title>
        <authorList>
            <person name="Komaki H."/>
            <person name="Tamura T."/>
        </authorList>
    </citation>
    <scope>NUCLEOTIDE SEQUENCE</scope>
    <source>
        <strain evidence="5">NBRC 105644</strain>
    </source>
</reference>
<evidence type="ECO:0008006" key="7">
    <source>
        <dbReference type="Google" id="ProtNLM"/>
    </source>
</evidence>
<keyword evidence="1" id="KW-0802">TPR repeat</keyword>
<protein>
    <recommendedName>
        <fullName evidence="7">Tetratricopeptide repeat protein</fullName>
    </recommendedName>
</protein>
<dbReference type="PANTHER" id="PTHR10098">
    <property type="entry name" value="RAPSYN-RELATED"/>
    <property type="match status" value="1"/>
</dbReference>
<dbReference type="InterPro" id="IPR019734">
    <property type="entry name" value="TPR_rpt"/>
</dbReference>
<dbReference type="Pfam" id="PF12862">
    <property type="entry name" value="ANAPC5"/>
    <property type="match status" value="1"/>
</dbReference>
<evidence type="ECO:0000259" key="3">
    <source>
        <dbReference type="Pfam" id="PF00931"/>
    </source>
</evidence>
<keyword evidence="6" id="KW-1185">Reference proteome</keyword>
<evidence type="ECO:0000313" key="5">
    <source>
        <dbReference type="EMBL" id="GIJ48791.1"/>
    </source>
</evidence>
<gene>
    <name evidence="5" type="ORF">Val02_56770</name>
</gene>
<feature type="region of interest" description="Disordered" evidence="2">
    <location>
        <begin position="479"/>
        <end position="499"/>
    </location>
</feature>
<dbReference type="PROSITE" id="PS50005">
    <property type="entry name" value="TPR"/>
    <property type="match status" value="3"/>
</dbReference>
<feature type="repeat" description="TPR" evidence="1">
    <location>
        <begin position="647"/>
        <end position="680"/>
    </location>
</feature>
<dbReference type="Gene3D" id="3.40.50.300">
    <property type="entry name" value="P-loop containing nucleotide triphosphate hydrolases"/>
    <property type="match status" value="1"/>
</dbReference>
<dbReference type="SUPFAM" id="SSF52540">
    <property type="entry name" value="P-loop containing nucleoside triphosphate hydrolases"/>
    <property type="match status" value="1"/>
</dbReference>
<dbReference type="InterPro" id="IPR026000">
    <property type="entry name" value="Apc5_dom"/>
</dbReference>
<dbReference type="SUPFAM" id="SSF48452">
    <property type="entry name" value="TPR-like"/>
    <property type="match status" value="2"/>
</dbReference>
<feature type="domain" description="NB-ARC" evidence="3">
    <location>
        <begin position="143"/>
        <end position="300"/>
    </location>
</feature>
<dbReference type="SMART" id="SM00028">
    <property type="entry name" value="TPR"/>
    <property type="match status" value="7"/>
</dbReference>
<evidence type="ECO:0000256" key="2">
    <source>
        <dbReference type="SAM" id="MobiDB-lite"/>
    </source>
</evidence>
<dbReference type="InterPro" id="IPR011990">
    <property type="entry name" value="TPR-like_helical_dom_sf"/>
</dbReference>
<dbReference type="RefSeq" id="WP_203902265.1">
    <property type="nucleotide sequence ID" value="NZ_BOPF01000022.1"/>
</dbReference>
<dbReference type="AlphaFoldDB" id="A0A8J4DT35"/>
<dbReference type="InterPro" id="IPR027417">
    <property type="entry name" value="P-loop_NTPase"/>
</dbReference>
<dbReference type="EMBL" id="BOPF01000022">
    <property type="protein sequence ID" value="GIJ48791.1"/>
    <property type="molecule type" value="Genomic_DNA"/>
</dbReference>
<feature type="repeat" description="TPR" evidence="1">
    <location>
        <begin position="727"/>
        <end position="760"/>
    </location>
</feature>